<dbReference type="AlphaFoldDB" id="A0A9W6HLI6"/>
<name>A0A9W6HLI6_9MICO</name>
<gene>
    <name evidence="3" type="ORF">GCM10017591_10080</name>
</gene>
<proteinExistence type="predicted"/>
<feature type="transmembrane region" description="Helical" evidence="2">
    <location>
        <begin position="129"/>
        <end position="148"/>
    </location>
</feature>
<keyword evidence="4" id="KW-1185">Reference proteome</keyword>
<protein>
    <submittedName>
        <fullName evidence="3">Uncharacterized protein</fullName>
    </submittedName>
</protein>
<feature type="region of interest" description="Disordered" evidence="1">
    <location>
        <begin position="1"/>
        <end position="23"/>
    </location>
</feature>
<evidence type="ECO:0000256" key="1">
    <source>
        <dbReference type="SAM" id="MobiDB-lite"/>
    </source>
</evidence>
<feature type="transmembrane region" description="Helical" evidence="2">
    <location>
        <begin position="154"/>
        <end position="179"/>
    </location>
</feature>
<feature type="transmembrane region" description="Helical" evidence="2">
    <location>
        <begin position="89"/>
        <end position="109"/>
    </location>
</feature>
<sequence>MTERASAHPTKRSPAKRRATKRSPAKRRRLVFLDQWPAYLGWTFLVWAASTVLFGIVPFIVVALIGLIQGTVPASDAGGIYGTGAGYPLFVPPFWLLWVPAVLGLVLSIATIPLRPKLDSFLLSARGDLAAFAFVGFVQTVAAAGAFGGPQALTLFWCSLVWLVAVALFTLRGAVDYVAEAWRLWGPKR</sequence>
<reference evidence="3" key="1">
    <citation type="journal article" date="2014" name="Int. J. Syst. Evol. Microbiol.">
        <title>Complete genome sequence of Corynebacterium casei LMG S-19264T (=DSM 44701T), isolated from a smear-ripened cheese.</title>
        <authorList>
            <consortium name="US DOE Joint Genome Institute (JGI-PGF)"/>
            <person name="Walter F."/>
            <person name="Albersmeier A."/>
            <person name="Kalinowski J."/>
            <person name="Ruckert C."/>
        </authorList>
    </citation>
    <scope>NUCLEOTIDE SEQUENCE</scope>
    <source>
        <strain evidence="3">VKM Ac-1940</strain>
    </source>
</reference>
<dbReference type="EMBL" id="BSER01000007">
    <property type="protein sequence ID" value="GLJ94946.1"/>
    <property type="molecule type" value="Genomic_DNA"/>
</dbReference>
<evidence type="ECO:0000313" key="3">
    <source>
        <dbReference type="EMBL" id="GLJ94946.1"/>
    </source>
</evidence>
<evidence type="ECO:0000313" key="4">
    <source>
        <dbReference type="Proteomes" id="UP001142291"/>
    </source>
</evidence>
<feature type="transmembrane region" description="Helical" evidence="2">
    <location>
        <begin position="36"/>
        <end position="69"/>
    </location>
</feature>
<keyword evidence="2" id="KW-0812">Transmembrane</keyword>
<evidence type="ECO:0000256" key="2">
    <source>
        <dbReference type="SAM" id="Phobius"/>
    </source>
</evidence>
<reference evidence="3" key="2">
    <citation type="submission" date="2023-01" db="EMBL/GenBank/DDBJ databases">
        <authorList>
            <person name="Sun Q."/>
            <person name="Evtushenko L."/>
        </authorList>
    </citation>
    <scope>NUCLEOTIDE SEQUENCE</scope>
    <source>
        <strain evidence="3">VKM Ac-1940</strain>
    </source>
</reference>
<keyword evidence="2" id="KW-0472">Membrane</keyword>
<dbReference type="RefSeq" id="WP_204964407.1">
    <property type="nucleotide sequence ID" value="NZ_BAAAUR010000004.1"/>
</dbReference>
<comment type="caution">
    <text evidence="3">The sequence shown here is derived from an EMBL/GenBank/DDBJ whole genome shotgun (WGS) entry which is preliminary data.</text>
</comment>
<feature type="compositionally biased region" description="Basic residues" evidence="1">
    <location>
        <begin position="9"/>
        <end position="23"/>
    </location>
</feature>
<organism evidence="3 4">
    <name type="scientific">Microbacterium dextranolyticum</name>
    <dbReference type="NCBI Taxonomy" id="36806"/>
    <lineage>
        <taxon>Bacteria</taxon>
        <taxon>Bacillati</taxon>
        <taxon>Actinomycetota</taxon>
        <taxon>Actinomycetes</taxon>
        <taxon>Micrococcales</taxon>
        <taxon>Microbacteriaceae</taxon>
        <taxon>Microbacterium</taxon>
    </lineage>
</organism>
<accession>A0A9W6HLI6</accession>
<dbReference type="Proteomes" id="UP001142291">
    <property type="component" value="Unassembled WGS sequence"/>
</dbReference>
<keyword evidence="2" id="KW-1133">Transmembrane helix</keyword>